<sequence>MQAERYFGTYARFETASKREAAALLGADNLVGDMFEIVFETEADTSVAWLRNRFGGMIGYFDTETSRTLNVLSARGWNLHAILSFVAFSDSPKPGYYWGQAALLCFDKKYKQAFDIFLKNISKRLAGGVRPDISLGEQGIEKVIESGGVWTPKDTVKLPPKEEGTAIVKDSRKFSEKLIEQSRQGNKGCYAASWVLLLGIVALILFSLKTCGVI</sequence>
<evidence type="ECO:0000313" key="3">
    <source>
        <dbReference type="Proteomes" id="UP000236197"/>
    </source>
</evidence>
<dbReference type="AlphaFoldDB" id="A0A2K2UA72"/>
<keyword evidence="3" id="KW-1185">Reference proteome</keyword>
<keyword evidence="1" id="KW-1133">Transmembrane helix</keyword>
<feature type="transmembrane region" description="Helical" evidence="1">
    <location>
        <begin position="190"/>
        <end position="208"/>
    </location>
</feature>
<dbReference type="OrthoDB" id="3196857at2"/>
<gene>
    <name evidence="2" type="ORF">C2L71_09090</name>
</gene>
<proteinExistence type="predicted"/>
<name>A0A2K2UA72_9ACTN</name>
<dbReference type="Proteomes" id="UP000236197">
    <property type="component" value="Unassembled WGS sequence"/>
</dbReference>
<protein>
    <submittedName>
        <fullName evidence="2">Uncharacterized protein</fullName>
    </submittedName>
</protein>
<accession>A0A2K2UA72</accession>
<keyword evidence="1" id="KW-0812">Transmembrane</keyword>
<evidence type="ECO:0000313" key="2">
    <source>
        <dbReference type="EMBL" id="PNV67223.1"/>
    </source>
</evidence>
<organism evidence="2 3">
    <name type="scientific">Enteroscipio rubneri</name>
    <dbReference type="NCBI Taxonomy" id="2070686"/>
    <lineage>
        <taxon>Bacteria</taxon>
        <taxon>Bacillati</taxon>
        <taxon>Actinomycetota</taxon>
        <taxon>Coriobacteriia</taxon>
        <taxon>Eggerthellales</taxon>
        <taxon>Eggerthellaceae</taxon>
        <taxon>Enteroscipio</taxon>
    </lineage>
</organism>
<dbReference type="EMBL" id="PPEK01000011">
    <property type="protein sequence ID" value="PNV67223.1"/>
    <property type="molecule type" value="Genomic_DNA"/>
</dbReference>
<dbReference type="RefSeq" id="WP_103265451.1">
    <property type="nucleotide sequence ID" value="NZ_CABMLE010000011.1"/>
</dbReference>
<keyword evidence="1" id="KW-0472">Membrane</keyword>
<reference evidence="3" key="1">
    <citation type="submission" date="2018-01" db="EMBL/GenBank/DDBJ databases">
        <title>Rubneribacter badeniensis gen. nov., sp. nov., and Colonibacter rubneri, gen. nov., sp. nov., WGS of new members of the Eggerthellaceae.</title>
        <authorList>
            <person name="Danylec N."/>
            <person name="Stoll D.A."/>
            <person name="Doetsch A."/>
            <person name="Kulling S.E."/>
            <person name="Huch M."/>
        </authorList>
    </citation>
    <scope>NUCLEOTIDE SEQUENCE [LARGE SCALE GENOMIC DNA]</scope>
    <source>
        <strain evidence="3">ResAG-96</strain>
    </source>
</reference>
<comment type="caution">
    <text evidence="2">The sequence shown here is derived from an EMBL/GenBank/DDBJ whole genome shotgun (WGS) entry which is preliminary data.</text>
</comment>
<evidence type="ECO:0000256" key="1">
    <source>
        <dbReference type="SAM" id="Phobius"/>
    </source>
</evidence>